<dbReference type="PANTHER" id="PTHR33066">
    <property type="entry name" value="INTEGRASE_SAM-LIKE_N DOMAIN-CONTAINING PROTEIN"/>
    <property type="match status" value="1"/>
</dbReference>
<dbReference type="AlphaFoldDB" id="A0A8J0UP78"/>
<reference evidence="1" key="1">
    <citation type="submission" date="2024-06" db="UniProtKB">
        <authorList>
            <consortium name="RefSeq"/>
        </authorList>
    </citation>
    <scope>NUCLEOTIDE SEQUENCE [LARGE SCALE GENOMIC DNA]</scope>
    <source>
        <strain evidence="1">J_2021</strain>
    </source>
</reference>
<protein>
    <submittedName>
        <fullName evidence="2">Uncharacterized protein LOC108709773</fullName>
    </submittedName>
</protein>
<proteinExistence type="predicted"/>
<dbReference type="Proteomes" id="UP000186698">
    <property type="component" value="Chromosome 2S"/>
</dbReference>
<sequence length="434" mass="49096">MALFAFLERITQKWIKIRSDNATAVVYVQRQGGTKSARLIEELSTIMSWVEINFRGLVAFYVPGKMNVQADFLSRNALEPGEWSLNLSVFQTIGNPEIDLMASDHNHKCRRFFSRYPLERDGRLCLSTLSINLEGVEENRQRRDTSDSNNSILAQASLVSAFEADVSGASNETTDCERSTDAGSSFLSRGVPLVVEGVEVERQRFSDMGLEKDLIELLLKSRKPSTSISIIVSGNVLSSLRKIEDLIPDVLVRRNWCSFSMLGTKGSCVSTLRGQVSALSELTERSWAEVPLVIRLFNALKRVCPVRRLRMPPWDLPLVLKVLTAVPFEPLEEASDWHVTLKSLFLVTITSACRVGEIHSLSAKEPDTILFPDKVVLRPAFEFLPKVVSQFQIDLEITLPSCSNPKTERERQWHTLDLVRIISHYLTRTQSWRR</sequence>
<dbReference type="GeneID" id="108709773"/>
<dbReference type="OrthoDB" id="7756796at2759"/>
<keyword evidence="1" id="KW-1185">Reference proteome</keyword>
<organism evidence="1 2">
    <name type="scientific">Xenopus laevis</name>
    <name type="common">African clawed frog</name>
    <dbReference type="NCBI Taxonomy" id="8355"/>
    <lineage>
        <taxon>Eukaryota</taxon>
        <taxon>Metazoa</taxon>
        <taxon>Chordata</taxon>
        <taxon>Craniata</taxon>
        <taxon>Vertebrata</taxon>
        <taxon>Euteleostomi</taxon>
        <taxon>Amphibia</taxon>
        <taxon>Batrachia</taxon>
        <taxon>Anura</taxon>
        <taxon>Pipoidea</taxon>
        <taxon>Pipidae</taxon>
        <taxon>Xenopodinae</taxon>
        <taxon>Xenopus</taxon>
        <taxon>Xenopus</taxon>
    </lineage>
</organism>
<accession>A0A8J0UP78</accession>
<evidence type="ECO:0000313" key="2">
    <source>
        <dbReference type="RefSeq" id="XP_018105397.1"/>
    </source>
</evidence>
<gene>
    <name evidence="2" type="primary">LOC108709773</name>
</gene>
<evidence type="ECO:0000313" key="1">
    <source>
        <dbReference type="Proteomes" id="UP000186698"/>
    </source>
</evidence>
<name>A0A8J0UP78_XENLA</name>
<dbReference type="PANTHER" id="PTHR33066:SF2">
    <property type="entry name" value="FILAGGRIN-2-LIKE"/>
    <property type="match status" value="1"/>
</dbReference>
<dbReference type="CDD" id="cd09275">
    <property type="entry name" value="RNase_HI_RT_DIRS1"/>
    <property type="match status" value="1"/>
</dbReference>
<dbReference type="KEGG" id="xla:108709773"/>
<dbReference type="RefSeq" id="XP_018105397.1">
    <property type="nucleotide sequence ID" value="XM_018249908.2"/>
</dbReference>
<reference evidence="2" key="2">
    <citation type="submission" date="2025-08" db="UniProtKB">
        <authorList>
            <consortium name="RefSeq"/>
        </authorList>
    </citation>
    <scope>IDENTIFICATION</scope>
    <source>
        <strain evidence="2">J_2021</strain>
        <tissue evidence="2">Erythrocytes</tissue>
    </source>
</reference>